<evidence type="ECO:0000313" key="8">
    <source>
        <dbReference type="Proteomes" id="UP001321582"/>
    </source>
</evidence>
<geneLocation type="plasmid" evidence="7 8">
    <name>pHIC</name>
</geneLocation>
<dbReference type="GO" id="GO:0051536">
    <property type="term" value="F:iron-sulfur cluster binding"/>
    <property type="evidence" value="ECO:0007669"/>
    <property type="project" value="UniProtKB-KW"/>
</dbReference>
<name>A0AAU9E177_9FUSO</name>
<dbReference type="RefSeq" id="WP_307905574.1">
    <property type="nucleotide sequence ID" value="NZ_AP027060.1"/>
</dbReference>
<evidence type="ECO:0000256" key="2">
    <source>
        <dbReference type="ARBA" id="ARBA00022723"/>
    </source>
</evidence>
<dbReference type="InterPro" id="IPR018709">
    <property type="entry name" value="CoA_activase_DUF2229"/>
</dbReference>
<feature type="domain" description="ATPase BadF/BadG/BcrA/BcrD type" evidence="5">
    <location>
        <begin position="6"/>
        <end position="263"/>
    </location>
</feature>
<dbReference type="Gene3D" id="3.30.420.40">
    <property type="match status" value="4"/>
</dbReference>
<keyword evidence="2" id="KW-0479">Metal-binding</keyword>
<keyword evidence="7" id="KW-0614">Plasmid</keyword>
<sequence length="1449" mass="163331">MNNYWLGIDVGSTTVKTVVLDPITKKIVYSKYLRHNAKQSETILELLKEIDKKYKNSNFEIAVCGSGGSFIADYTGLFFVQEVVANAIAIGNYYPNARTAIELGGQDAKVIFFHHDEKTDKLIASDMRMNGSCAGGTGAFIDQIAEILNVGVEEFNDLAKKSTTLYDISGRCGVFAKTDIQPLLNQGVPKSDIALSSFHAIAKQTIGGLAQGAEIVKPVIFEGGPLTFNTELISVFKERLGLNENEIIIPENPEIIVAAGAALSIGTIFEDKKEIHNLSEIIKKLSEYKKNYKYKVEKNENFFESTKEEEEFFKRHKVEKFEPKQYNKGENINIYIGIDAGSTTSKFVLIDEDENIINKFYSNNAGEPIDVVKNGLLEIKDYYDKMGVNLTVKGVGTTGYGELLFAKAFKADYHIVETVAHAEAAFKYAPDVSFILDIGGQDMKAINIKNKIVTGIVLNEACSAGCGSFIETYSKALKIPVEEISKLAFKSKNPSKLGSRCTVFMNSSIITEQKNGRSVEDIMAGLCRSVIENVFTKVVRVSNFNSLGNTILAQGGTFKNDAVLRAMEQYTGIKVVRPPHSGEMGAIGVALLTKKNMKNKKTTSFIGFENLETFNYKKISGSICKLCTNNCSRTIVEFNDKTTFVTGNRCERGEVIGDLKDESTLKELKNIMRKKESVPDLLKYRNKILFENYAPKELSPKKNIKIGIPRVLEFWNSLPFWKSFYTSLGFEVIVSDKSSYKIFEDGLKNIPSDTVCFPAKIVHGHIKNLIDKKVDRIFMPMMMDIPPENEKHKEAVNMCAVIQGYPLVIKENDEPEKSGVIFDTPMFRWTTINLRDKQLIKFINESFGLKKDVVENAILEGDIAQNIFKNKMLEEGKKVLEQLEKENRFGVVIASRPYHSDELINHNISSFFVNLNIPVLTLDSLPGLNDVDLSKVRPDTVNPFHTRLFTGAIYTAKNKNLEFVEVVSFGCGHEAINSDEVIRLMNDISQKQPLIMKLDESEVKGPMTIRINSFIETIKSRREKQEKITLRKLKEPFGNSIFSKKDKGKRTIYVPILSETFAKVVSAVLSEKGYNVQPLPIAGDRAKALGKKYVHNDICYPAQINIGEMLAVMEDKNPKEVTFGIAKNCNDCRAGQYLTLARKALDEAGYKDVSIITTGEDNKGIQPGIKLGLWFQLGMLYGLVTTDALEYMKRRIRPYEKNRGETNQIFEKYVDKIVEVMKKNYKNSPKIVEEAIEAFNNIELIEQKPKPKVFVIGEILMNYHPSANENIEGYLEANGMETIFPSFIDFFRRDMIKIKEGIKNSQIEKPVRNFLLADVTDKIYQRVVNKVEKRLKKFKFYEYKKNVHELAENIDGIIDKTYTTGEGWLIPAEIIEHARNGVKTFIIVQPFGCIPNHITGRGMTKSLKKMFPDIQILSLDYDPDTSFANIENRLQMVIMTAKEMNKLSL</sequence>
<keyword evidence="4" id="KW-0411">Iron-sulfur</keyword>
<dbReference type="PANTHER" id="PTHR32329:SF4">
    <property type="entry name" value="ACTIVATOR OF 2-HYDROXYACYL-COA DEHYDRATASE"/>
    <property type="match status" value="1"/>
</dbReference>
<dbReference type="InterPro" id="IPR043129">
    <property type="entry name" value="ATPase_NBD"/>
</dbReference>
<keyword evidence="8" id="KW-1185">Reference proteome</keyword>
<dbReference type="Proteomes" id="UP001321582">
    <property type="component" value="Plasmid pHIC"/>
</dbReference>
<dbReference type="SUPFAM" id="SSF53067">
    <property type="entry name" value="Actin-like ATPase domain"/>
    <property type="match status" value="2"/>
</dbReference>
<keyword evidence="3" id="KW-0408">Iron</keyword>
<dbReference type="InterPro" id="IPR002731">
    <property type="entry name" value="ATPase_BadF"/>
</dbReference>
<reference evidence="7 8" key="1">
    <citation type="submission" date="2022-11" db="EMBL/GenBank/DDBJ databases">
        <title>Haliovirga abyssi gen. nov., sp. nov., a mesophilic fermentative bacterium isolated from the Iheya North hydrothermal field and the proposal of Haliovirgaceae fam. nov.</title>
        <authorList>
            <person name="Miyazaki U."/>
            <person name="Tame A."/>
            <person name="Miyazaki J."/>
            <person name="Takai K."/>
            <person name="Sawayama S."/>
            <person name="Kitajima M."/>
            <person name="Okamoto A."/>
            <person name="Nakagawa S."/>
        </authorList>
    </citation>
    <scope>NUCLEOTIDE SEQUENCE [LARGE SCALE GENOMIC DNA]</scope>
    <source>
        <strain evidence="7 8">IC12</strain>
        <plasmid evidence="7 8">pHIC</plasmid>
    </source>
</reference>
<protein>
    <submittedName>
        <fullName evidence="7">2-hydroxyglutaryl-CoA dehydratase</fullName>
    </submittedName>
</protein>
<evidence type="ECO:0000256" key="1">
    <source>
        <dbReference type="ARBA" id="ARBA00001966"/>
    </source>
</evidence>
<dbReference type="InterPro" id="IPR051805">
    <property type="entry name" value="Dehydratase_Activator_Redct"/>
</dbReference>
<gene>
    <name evidence="7" type="ORF">HLVA_22790</name>
</gene>
<evidence type="ECO:0000259" key="6">
    <source>
        <dbReference type="Pfam" id="PF09989"/>
    </source>
</evidence>
<dbReference type="NCBIfam" id="TIGR00241">
    <property type="entry name" value="CoA_E_activ"/>
    <property type="match status" value="2"/>
</dbReference>
<proteinExistence type="predicted"/>
<evidence type="ECO:0000259" key="5">
    <source>
        <dbReference type="Pfam" id="PF01869"/>
    </source>
</evidence>
<dbReference type="CDD" id="cd24035">
    <property type="entry name" value="ASKHA_NBD_O66634-like_rpt2"/>
    <property type="match status" value="1"/>
</dbReference>
<dbReference type="CDD" id="cd24034">
    <property type="entry name" value="ASKHA_NBD_O66634-like_rpt1"/>
    <property type="match status" value="1"/>
</dbReference>
<dbReference type="Pfam" id="PF09989">
    <property type="entry name" value="DUF2229"/>
    <property type="match status" value="1"/>
</dbReference>
<evidence type="ECO:0000256" key="3">
    <source>
        <dbReference type="ARBA" id="ARBA00023004"/>
    </source>
</evidence>
<comment type="cofactor">
    <cofactor evidence="1">
        <name>[4Fe-4S] cluster</name>
        <dbReference type="ChEBI" id="CHEBI:49883"/>
    </cofactor>
</comment>
<dbReference type="PANTHER" id="PTHR32329">
    <property type="entry name" value="BIFUNCTIONAL PROTEIN [INCLUDES 2-HYDROXYACYL-COA DEHYDRATASE (N-TER) AND ITS ACTIVATOR DOMAIN (C_TERM)-RELATED"/>
    <property type="match status" value="1"/>
</dbReference>
<feature type="domain" description="DUF2229" evidence="6">
    <location>
        <begin position="705"/>
        <end position="925"/>
    </location>
</feature>
<dbReference type="KEGG" id="haby:HLVA_22790"/>
<accession>A0AAU9E177</accession>
<organism evidence="7 8">
    <name type="scientific">Haliovirga abyssi</name>
    <dbReference type="NCBI Taxonomy" id="2996794"/>
    <lineage>
        <taxon>Bacteria</taxon>
        <taxon>Fusobacteriati</taxon>
        <taxon>Fusobacteriota</taxon>
        <taxon>Fusobacteriia</taxon>
        <taxon>Fusobacteriales</taxon>
        <taxon>Haliovirgaceae</taxon>
        <taxon>Haliovirga</taxon>
    </lineage>
</organism>
<dbReference type="Pfam" id="PF01869">
    <property type="entry name" value="BcrAD_BadFG"/>
    <property type="match status" value="2"/>
</dbReference>
<dbReference type="EMBL" id="AP027060">
    <property type="protein sequence ID" value="BDU51710.1"/>
    <property type="molecule type" value="Genomic_DNA"/>
</dbReference>
<evidence type="ECO:0000256" key="4">
    <source>
        <dbReference type="ARBA" id="ARBA00023014"/>
    </source>
</evidence>
<evidence type="ECO:0000313" key="7">
    <source>
        <dbReference type="EMBL" id="BDU51710.1"/>
    </source>
</evidence>
<feature type="domain" description="ATPase BadF/BadG/BcrA/BcrD type" evidence="5">
    <location>
        <begin position="336"/>
        <end position="592"/>
    </location>
</feature>
<dbReference type="GO" id="GO:0046872">
    <property type="term" value="F:metal ion binding"/>
    <property type="evidence" value="ECO:0007669"/>
    <property type="project" value="UniProtKB-KW"/>
</dbReference>
<dbReference type="InterPro" id="IPR008275">
    <property type="entry name" value="CoA_E_activase_dom"/>
</dbReference>